<dbReference type="EMBL" id="BAABGT010000075">
    <property type="protein sequence ID" value="GAA4552800.1"/>
    <property type="molecule type" value="Genomic_DNA"/>
</dbReference>
<reference evidence="2" key="1">
    <citation type="journal article" date="2019" name="Int. J. Syst. Evol. Microbiol.">
        <title>The Global Catalogue of Microorganisms (GCM) 10K type strain sequencing project: providing services to taxonomists for standard genome sequencing and annotation.</title>
        <authorList>
            <consortium name="The Broad Institute Genomics Platform"/>
            <consortium name="The Broad Institute Genome Sequencing Center for Infectious Disease"/>
            <person name="Wu L."/>
            <person name="Ma J."/>
        </authorList>
    </citation>
    <scope>NUCLEOTIDE SEQUENCE [LARGE SCALE GENOMIC DNA]</scope>
    <source>
        <strain evidence="2">JCM 17906</strain>
    </source>
</reference>
<dbReference type="RefSeq" id="WP_345422574.1">
    <property type="nucleotide sequence ID" value="NZ_BAABGT010000075.1"/>
</dbReference>
<comment type="caution">
    <text evidence="1">The sequence shown here is derived from an EMBL/GenBank/DDBJ whole genome shotgun (WGS) entry which is preliminary data.</text>
</comment>
<protein>
    <submittedName>
        <fullName evidence="1">Uncharacterized protein</fullName>
    </submittedName>
</protein>
<evidence type="ECO:0000313" key="1">
    <source>
        <dbReference type="EMBL" id="GAA4552800.1"/>
    </source>
</evidence>
<gene>
    <name evidence="1" type="ORF">GCM10023175_47250</name>
</gene>
<accession>A0ABP8RWS7</accession>
<sequence>MTGRVRGPLGLAVPFEITAHDESARTWAWDAHFGPITLSLDHGIETHGSGSRTWPAVDGPAPALALYLPLARISIELLVRRRP</sequence>
<dbReference type="Proteomes" id="UP001501598">
    <property type="component" value="Unassembled WGS sequence"/>
</dbReference>
<organism evidence="1 2">
    <name type="scientific">Pseudonocardia xishanensis</name>
    <dbReference type="NCBI Taxonomy" id="630995"/>
    <lineage>
        <taxon>Bacteria</taxon>
        <taxon>Bacillati</taxon>
        <taxon>Actinomycetota</taxon>
        <taxon>Actinomycetes</taxon>
        <taxon>Pseudonocardiales</taxon>
        <taxon>Pseudonocardiaceae</taxon>
        <taxon>Pseudonocardia</taxon>
    </lineage>
</organism>
<name>A0ABP8RWS7_9PSEU</name>
<keyword evidence="2" id="KW-1185">Reference proteome</keyword>
<evidence type="ECO:0000313" key="2">
    <source>
        <dbReference type="Proteomes" id="UP001501598"/>
    </source>
</evidence>
<proteinExistence type="predicted"/>